<dbReference type="RefSeq" id="WP_231012917.1">
    <property type="nucleotide sequence ID" value="NZ_BAAAEW010000026.1"/>
</dbReference>
<organism evidence="1 2">
    <name type="scientific">Ideonella azotifigens</name>
    <dbReference type="NCBI Taxonomy" id="513160"/>
    <lineage>
        <taxon>Bacteria</taxon>
        <taxon>Pseudomonadati</taxon>
        <taxon>Pseudomonadota</taxon>
        <taxon>Betaproteobacteria</taxon>
        <taxon>Burkholderiales</taxon>
        <taxon>Sphaerotilaceae</taxon>
        <taxon>Ideonella</taxon>
    </lineage>
</organism>
<dbReference type="EMBL" id="BAAAEW010000026">
    <property type="protein sequence ID" value="GAA0761053.1"/>
    <property type="molecule type" value="Genomic_DNA"/>
</dbReference>
<dbReference type="InterPro" id="IPR051797">
    <property type="entry name" value="TrmB-like"/>
</dbReference>
<keyword evidence="2" id="KW-1185">Reference proteome</keyword>
<dbReference type="InterPro" id="IPR036388">
    <property type="entry name" value="WH-like_DNA-bd_sf"/>
</dbReference>
<proteinExistence type="predicted"/>
<accession>A0ABN1KC08</accession>
<reference evidence="1 2" key="1">
    <citation type="journal article" date="2019" name="Int. J. Syst. Evol. Microbiol.">
        <title>The Global Catalogue of Microorganisms (GCM) 10K type strain sequencing project: providing services to taxonomists for standard genome sequencing and annotation.</title>
        <authorList>
            <consortium name="The Broad Institute Genomics Platform"/>
            <consortium name="The Broad Institute Genome Sequencing Center for Infectious Disease"/>
            <person name="Wu L."/>
            <person name="Ma J."/>
        </authorList>
    </citation>
    <scope>NUCLEOTIDE SEQUENCE [LARGE SCALE GENOMIC DNA]</scope>
    <source>
        <strain evidence="1 2">JCM 15503</strain>
    </source>
</reference>
<sequence length="364" mass="39226">MIDKVSLMGGSPCGNLAEVTLPDPSDVAAPAARPVRGTAAAPTLQTLGLSVEAEALYRTLLRLPGLSGLTLAPHLAGWPPAEVEPALVSLQQRGLVRCEGGQAWFATAPEVAIELLLMERQVELNQARQVLPDLQRELMRGEGLAASDAVRLVAAEAEVQLSEYLQVHHAARREVAIVMCPPFVVSAPDAMEAAREQARRRGVRYRTLVGPELLQWPGWHEAVRQSRAAGDEVRVHAGLPFKMVLADRICGLIPLRSEAPEGPALRLGPTAALDALWALFESLWVQAAPALEPPAEGQQEAGDKSLHALVTLLASGANDKTIAGVLEISERTLLRRIHALSDQLQARSRFQCGWLAAGRFSRDF</sequence>
<protein>
    <submittedName>
        <fullName evidence="1">LuxR family transcriptional regulator</fullName>
    </submittedName>
</protein>
<dbReference type="PANTHER" id="PTHR34293:SF1">
    <property type="entry name" value="HTH-TYPE TRANSCRIPTIONAL REGULATOR TRMBL2"/>
    <property type="match status" value="1"/>
</dbReference>
<dbReference type="Gene3D" id="1.10.10.10">
    <property type="entry name" value="Winged helix-like DNA-binding domain superfamily/Winged helix DNA-binding domain"/>
    <property type="match status" value="2"/>
</dbReference>
<dbReference type="PANTHER" id="PTHR34293">
    <property type="entry name" value="HTH-TYPE TRANSCRIPTIONAL REGULATOR TRMBL2"/>
    <property type="match status" value="1"/>
</dbReference>
<evidence type="ECO:0000313" key="2">
    <source>
        <dbReference type="Proteomes" id="UP001500279"/>
    </source>
</evidence>
<gene>
    <name evidence="1" type="ORF">GCM10009107_44370</name>
</gene>
<dbReference type="Proteomes" id="UP001500279">
    <property type="component" value="Unassembled WGS sequence"/>
</dbReference>
<name>A0ABN1KC08_9BURK</name>
<evidence type="ECO:0000313" key="1">
    <source>
        <dbReference type="EMBL" id="GAA0761053.1"/>
    </source>
</evidence>
<comment type="caution">
    <text evidence="1">The sequence shown here is derived from an EMBL/GenBank/DDBJ whole genome shotgun (WGS) entry which is preliminary data.</text>
</comment>